<evidence type="ECO:0000256" key="1">
    <source>
        <dbReference type="ARBA" id="ARBA00004651"/>
    </source>
</evidence>
<comment type="subcellular location">
    <subcellularLocation>
        <location evidence="1">Cell membrane</location>
        <topology evidence="1">Multi-pass membrane protein</topology>
    </subcellularLocation>
</comment>
<sequence length="134" mass="14303">MSLSEYVGMLVWTGAGAVLLIALMAIDSLFTGYKDMEEIKKGNVAVATRFIMKLLAQAYILSQSITTSYHLGEALIVSALSFAILLVLETLLRIGLRSVFGLHLDQGTKDGKMAHALMGGSFHITGALIIGACL</sequence>
<protein>
    <submittedName>
        <fullName evidence="8">DUF350 domain-containing protein</fullName>
    </submittedName>
</protein>
<evidence type="ECO:0000256" key="5">
    <source>
        <dbReference type="ARBA" id="ARBA00022989"/>
    </source>
</evidence>
<dbReference type="InterPro" id="IPR007140">
    <property type="entry name" value="DUF350"/>
</dbReference>
<evidence type="ECO:0000313" key="9">
    <source>
        <dbReference type="Proteomes" id="UP000680304"/>
    </source>
</evidence>
<evidence type="ECO:0000256" key="6">
    <source>
        <dbReference type="ARBA" id="ARBA00023136"/>
    </source>
</evidence>
<gene>
    <name evidence="8" type="ORF">PACILC2_47030</name>
</gene>
<comment type="caution">
    <text evidence="8">The sequence shown here is derived from an EMBL/GenBank/DDBJ whole genome shotgun (WGS) entry which is preliminary data.</text>
</comment>
<keyword evidence="9" id="KW-1185">Reference proteome</keyword>
<comment type="similarity">
    <text evidence="2">Belongs to the UPF0719 family.</text>
</comment>
<feature type="transmembrane region" description="Helical" evidence="7">
    <location>
        <begin position="6"/>
        <end position="30"/>
    </location>
</feature>
<evidence type="ECO:0000256" key="3">
    <source>
        <dbReference type="ARBA" id="ARBA00022475"/>
    </source>
</evidence>
<accession>A0ABQ4ND06</accession>
<proteinExistence type="inferred from homology"/>
<name>A0ABQ4ND06_9BACL</name>
<dbReference type="Pfam" id="PF03994">
    <property type="entry name" value="DUF350"/>
    <property type="match status" value="1"/>
</dbReference>
<dbReference type="Proteomes" id="UP000680304">
    <property type="component" value="Unassembled WGS sequence"/>
</dbReference>
<organism evidence="8 9">
    <name type="scientific">Paenibacillus cisolokensis</name>
    <dbReference type="NCBI Taxonomy" id="1658519"/>
    <lineage>
        <taxon>Bacteria</taxon>
        <taxon>Bacillati</taxon>
        <taxon>Bacillota</taxon>
        <taxon>Bacilli</taxon>
        <taxon>Bacillales</taxon>
        <taxon>Paenibacillaceae</taxon>
        <taxon>Paenibacillus</taxon>
    </lineage>
</organism>
<keyword evidence="6 7" id="KW-0472">Membrane</keyword>
<feature type="transmembrane region" description="Helical" evidence="7">
    <location>
        <begin position="113"/>
        <end position="132"/>
    </location>
</feature>
<reference evidence="8 9" key="1">
    <citation type="submission" date="2021-04" db="EMBL/GenBank/DDBJ databases">
        <title>Draft genome sequence of Paenibacillus cisolokensis, LC2-13A.</title>
        <authorList>
            <person name="Uke A."/>
            <person name="Chhe C."/>
            <person name="Baramee S."/>
            <person name="Kosugi A."/>
        </authorList>
    </citation>
    <scope>NUCLEOTIDE SEQUENCE [LARGE SCALE GENOMIC DNA]</scope>
    <source>
        <strain evidence="8 9">LC2-13A</strain>
    </source>
</reference>
<dbReference type="RefSeq" id="WP_062493146.1">
    <property type="nucleotide sequence ID" value="NZ_BOVJ01000167.1"/>
</dbReference>
<feature type="transmembrane region" description="Helical" evidence="7">
    <location>
        <begin position="74"/>
        <end position="92"/>
    </location>
</feature>
<keyword evidence="3" id="KW-1003">Cell membrane</keyword>
<evidence type="ECO:0000256" key="7">
    <source>
        <dbReference type="SAM" id="Phobius"/>
    </source>
</evidence>
<evidence type="ECO:0000313" key="8">
    <source>
        <dbReference type="EMBL" id="GIQ66135.1"/>
    </source>
</evidence>
<dbReference type="EMBL" id="BOVJ01000167">
    <property type="protein sequence ID" value="GIQ66135.1"/>
    <property type="molecule type" value="Genomic_DNA"/>
</dbReference>
<evidence type="ECO:0000256" key="4">
    <source>
        <dbReference type="ARBA" id="ARBA00022692"/>
    </source>
</evidence>
<keyword evidence="4 7" id="KW-0812">Transmembrane</keyword>
<keyword evidence="5 7" id="KW-1133">Transmembrane helix</keyword>
<evidence type="ECO:0000256" key="2">
    <source>
        <dbReference type="ARBA" id="ARBA00005779"/>
    </source>
</evidence>